<dbReference type="Proteomes" id="UP000198304">
    <property type="component" value="Unassembled WGS sequence"/>
</dbReference>
<dbReference type="OrthoDB" id="9790852at2"/>
<evidence type="ECO:0000313" key="4">
    <source>
        <dbReference type="EMBL" id="SNS76226.1"/>
    </source>
</evidence>
<keyword evidence="2" id="KW-0472">Membrane</keyword>
<sequence>MEENHKINRVYFILIIGIISVSFSAIFVKNTTAPSNIIAMYRMVITFLLFLPVTLITRWKEIKEIKLKDFLLCALSGGFMALHFSTWITSLQYTTVASSTVLVGLQPIFTAAIGYFLYQERLNKVSIIGMLTAIAGSSIMGIFDFQLGSEHLYGDVLALLGGFFGALYIIMGRGIRKRVSTVTYGFFVYGVCALLLVGINVILKTPLIGYSQMDYALFLAMAVICTIGGHTIFNWSLRYIEANRVSTAMLGEPVGATFLAIILLKEIPTLPQAISGVLILTGLYIFMIASVKEDKTRLNSERIFTPSEL</sequence>
<comment type="similarity">
    <text evidence="1">Belongs to the EamA transporter family.</text>
</comment>
<dbReference type="Pfam" id="PF00892">
    <property type="entry name" value="EamA"/>
    <property type="match status" value="2"/>
</dbReference>
<feature type="transmembrane region" description="Helical" evidence="2">
    <location>
        <begin position="215"/>
        <end position="233"/>
    </location>
</feature>
<feature type="domain" description="EamA" evidence="3">
    <location>
        <begin position="153"/>
        <end position="287"/>
    </location>
</feature>
<feature type="transmembrane region" description="Helical" evidence="2">
    <location>
        <begin position="182"/>
        <end position="203"/>
    </location>
</feature>
<proteinExistence type="inferred from homology"/>
<evidence type="ECO:0000259" key="3">
    <source>
        <dbReference type="Pfam" id="PF00892"/>
    </source>
</evidence>
<dbReference type="InterPro" id="IPR037185">
    <property type="entry name" value="EmrE-like"/>
</dbReference>
<reference evidence="4 5" key="1">
    <citation type="submission" date="2017-06" db="EMBL/GenBank/DDBJ databases">
        <authorList>
            <person name="Kim H.J."/>
            <person name="Triplett B.A."/>
        </authorList>
    </citation>
    <scope>NUCLEOTIDE SEQUENCE [LARGE SCALE GENOMIC DNA]</scope>
    <source>
        <strain evidence="4 5">SCA</strain>
    </source>
</reference>
<protein>
    <submittedName>
        <fullName evidence="4">Permease of the drug/metabolite transporter (DMT) superfamily</fullName>
    </submittedName>
</protein>
<feature type="transmembrane region" description="Helical" evidence="2">
    <location>
        <begin position="125"/>
        <end position="145"/>
    </location>
</feature>
<feature type="transmembrane region" description="Helical" evidence="2">
    <location>
        <begin position="151"/>
        <end position="170"/>
    </location>
</feature>
<accession>A0A239H455</accession>
<dbReference type="PANTHER" id="PTHR22911:SF76">
    <property type="entry name" value="EAMA DOMAIN-CONTAINING PROTEIN"/>
    <property type="match status" value="1"/>
</dbReference>
<feature type="transmembrane region" description="Helical" evidence="2">
    <location>
        <begin position="39"/>
        <end position="58"/>
    </location>
</feature>
<dbReference type="PANTHER" id="PTHR22911">
    <property type="entry name" value="ACYL-MALONYL CONDENSING ENZYME-RELATED"/>
    <property type="match status" value="1"/>
</dbReference>
<feature type="domain" description="EamA" evidence="3">
    <location>
        <begin position="11"/>
        <end position="140"/>
    </location>
</feature>
<evidence type="ECO:0000256" key="2">
    <source>
        <dbReference type="SAM" id="Phobius"/>
    </source>
</evidence>
<dbReference type="InterPro" id="IPR000620">
    <property type="entry name" value="EamA_dom"/>
</dbReference>
<feature type="transmembrane region" description="Helical" evidence="2">
    <location>
        <begin position="70"/>
        <end position="90"/>
    </location>
</feature>
<organism evidence="4 5">
    <name type="scientific">Anaerovirgula multivorans</name>
    <dbReference type="NCBI Taxonomy" id="312168"/>
    <lineage>
        <taxon>Bacteria</taxon>
        <taxon>Bacillati</taxon>
        <taxon>Bacillota</taxon>
        <taxon>Clostridia</taxon>
        <taxon>Peptostreptococcales</taxon>
        <taxon>Natronincolaceae</taxon>
        <taxon>Anaerovirgula</taxon>
    </lineage>
</organism>
<evidence type="ECO:0000256" key="1">
    <source>
        <dbReference type="ARBA" id="ARBA00007362"/>
    </source>
</evidence>
<feature type="transmembrane region" description="Helical" evidence="2">
    <location>
        <begin position="96"/>
        <end position="118"/>
    </location>
</feature>
<keyword evidence="5" id="KW-1185">Reference proteome</keyword>
<dbReference type="AlphaFoldDB" id="A0A239H455"/>
<feature type="transmembrane region" description="Helical" evidence="2">
    <location>
        <begin position="7"/>
        <end position="27"/>
    </location>
</feature>
<feature type="transmembrane region" description="Helical" evidence="2">
    <location>
        <begin position="270"/>
        <end position="291"/>
    </location>
</feature>
<dbReference type="SUPFAM" id="SSF103481">
    <property type="entry name" value="Multidrug resistance efflux transporter EmrE"/>
    <property type="match status" value="2"/>
</dbReference>
<name>A0A239H455_9FIRM</name>
<dbReference type="EMBL" id="FZOJ01000020">
    <property type="protein sequence ID" value="SNS76226.1"/>
    <property type="molecule type" value="Genomic_DNA"/>
</dbReference>
<dbReference type="GO" id="GO:0016020">
    <property type="term" value="C:membrane"/>
    <property type="evidence" value="ECO:0007669"/>
    <property type="project" value="InterPro"/>
</dbReference>
<dbReference type="RefSeq" id="WP_089284067.1">
    <property type="nucleotide sequence ID" value="NZ_FZOJ01000020.1"/>
</dbReference>
<keyword evidence="2" id="KW-0812">Transmembrane</keyword>
<feature type="transmembrane region" description="Helical" evidence="2">
    <location>
        <begin position="245"/>
        <end position="264"/>
    </location>
</feature>
<keyword evidence="2" id="KW-1133">Transmembrane helix</keyword>
<gene>
    <name evidence="4" type="ORF">SAMN05446037_102015</name>
</gene>
<evidence type="ECO:0000313" key="5">
    <source>
        <dbReference type="Proteomes" id="UP000198304"/>
    </source>
</evidence>